<comment type="pathway">
    <text evidence="1 8">Amino-acid biosynthesis; L-histidine biosynthesis; L-histidine from 5-phospho-alpha-D-ribose 1-diphosphate: step 8/9.</text>
</comment>
<dbReference type="Gene3D" id="3.20.20.140">
    <property type="entry name" value="Metal-dependent hydrolases"/>
    <property type="match status" value="1"/>
</dbReference>
<dbReference type="Proteomes" id="UP001589793">
    <property type="component" value="Unassembled WGS sequence"/>
</dbReference>
<organism evidence="10 11">
    <name type="scientific">Brachybacterium hainanense</name>
    <dbReference type="NCBI Taxonomy" id="1541174"/>
    <lineage>
        <taxon>Bacteria</taxon>
        <taxon>Bacillati</taxon>
        <taxon>Actinomycetota</taxon>
        <taxon>Actinomycetes</taxon>
        <taxon>Micrococcales</taxon>
        <taxon>Dermabacteraceae</taxon>
        <taxon>Brachybacterium</taxon>
    </lineage>
</organism>
<dbReference type="EMBL" id="JBHLSV010000014">
    <property type="protein sequence ID" value="MFC0674756.1"/>
    <property type="molecule type" value="Genomic_DNA"/>
</dbReference>
<dbReference type="SUPFAM" id="SSF89550">
    <property type="entry name" value="PHP domain-like"/>
    <property type="match status" value="1"/>
</dbReference>
<comment type="catalytic activity">
    <reaction evidence="7 8">
        <text>L-histidinol phosphate + H2O = L-histidinol + phosphate</text>
        <dbReference type="Rhea" id="RHEA:14465"/>
        <dbReference type="ChEBI" id="CHEBI:15377"/>
        <dbReference type="ChEBI" id="CHEBI:43474"/>
        <dbReference type="ChEBI" id="CHEBI:57699"/>
        <dbReference type="ChEBI" id="CHEBI:57980"/>
        <dbReference type="EC" id="3.1.3.15"/>
    </reaction>
</comment>
<dbReference type="InterPro" id="IPR010140">
    <property type="entry name" value="Histidinol_P_phosphatase_HisJ"/>
</dbReference>
<reference evidence="10 11" key="1">
    <citation type="submission" date="2024-09" db="EMBL/GenBank/DDBJ databases">
        <authorList>
            <person name="Sun Q."/>
            <person name="Mori K."/>
        </authorList>
    </citation>
    <scope>NUCLEOTIDE SEQUENCE [LARGE SCALE GENOMIC DNA]</scope>
    <source>
        <strain evidence="10 11">CICC 10874</strain>
    </source>
</reference>
<comment type="similarity">
    <text evidence="2 8">Belongs to the PHP hydrolase family. HisK subfamily.</text>
</comment>
<dbReference type="RefSeq" id="WP_376981142.1">
    <property type="nucleotide sequence ID" value="NZ_JBHLSV010000014.1"/>
</dbReference>
<dbReference type="PANTHER" id="PTHR21039">
    <property type="entry name" value="HISTIDINOL PHOSPHATASE-RELATED"/>
    <property type="match status" value="1"/>
</dbReference>
<protein>
    <recommendedName>
        <fullName evidence="3 8">Histidinol-phosphatase</fullName>
        <shortName evidence="8">HolPase</shortName>
        <ecNumber evidence="3 8">3.1.3.15</ecNumber>
    </recommendedName>
</protein>
<keyword evidence="5 8" id="KW-0378">Hydrolase</keyword>
<dbReference type="PANTHER" id="PTHR21039:SF0">
    <property type="entry name" value="HISTIDINOL-PHOSPHATASE"/>
    <property type="match status" value="1"/>
</dbReference>
<gene>
    <name evidence="10" type="ORF">ACFFF6_12380</name>
</gene>
<dbReference type="InterPro" id="IPR004013">
    <property type="entry name" value="PHP_dom"/>
</dbReference>
<evidence type="ECO:0000259" key="9">
    <source>
        <dbReference type="Pfam" id="PF02811"/>
    </source>
</evidence>
<evidence type="ECO:0000256" key="1">
    <source>
        <dbReference type="ARBA" id="ARBA00004970"/>
    </source>
</evidence>
<evidence type="ECO:0000256" key="3">
    <source>
        <dbReference type="ARBA" id="ARBA00013085"/>
    </source>
</evidence>
<evidence type="ECO:0000313" key="11">
    <source>
        <dbReference type="Proteomes" id="UP001589793"/>
    </source>
</evidence>
<keyword evidence="6 8" id="KW-0368">Histidine biosynthesis</keyword>
<dbReference type="InterPro" id="IPR016195">
    <property type="entry name" value="Pol/histidinol_Pase-like"/>
</dbReference>
<evidence type="ECO:0000313" key="10">
    <source>
        <dbReference type="EMBL" id="MFC0674756.1"/>
    </source>
</evidence>
<keyword evidence="11" id="KW-1185">Reference proteome</keyword>
<evidence type="ECO:0000256" key="5">
    <source>
        <dbReference type="ARBA" id="ARBA00022801"/>
    </source>
</evidence>
<proteinExistence type="inferred from homology"/>
<keyword evidence="4 8" id="KW-0028">Amino-acid biosynthesis</keyword>
<evidence type="ECO:0000256" key="2">
    <source>
        <dbReference type="ARBA" id="ARBA00009152"/>
    </source>
</evidence>
<comment type="caution">
    <text evidence="10">The sequence shown here is derived from an EMBL/GenBank/DDBJ whole genome shotgun (WGS) entry which is preliminary data.</text>
</comment>
<evidence type="ECO:0000256" key="7">
    <source>
        <dbReference type="ARBA" id="ARBA00049158"/>
    </source>
</evidence>
<dbReference type="EC" id="3.1.3.15" evidence="3 8"/>
<evidence type="ECO:0000256" key="8">
    <source>
        <dbReference type="RuleBase" id="RU366003"/>
    </source>
</evidence>
<evidence type="ECO:0000256" key="4">
    <source>
        <dbReference type="ARBA" id="ARBA00022605"/>
    </source>
</evidence>
<name>A0ABV6RCN2_9MICO</name>
<accession>A0ABV6RCN2</accession>
<sequence length="309" mass="33859">MTPPAASAADRPDRAALPALPADSHVHSEFSWDTGGPGSAAAGTMEATCARAVRIGLPGLFFTEHLDLEPAWFTDLDDFADHERHLVGEDGIVAVPRLDVDGYFASIERCRALFPQLRIGTGLEFGQPHLRTAAARELLDLDRFDRVIGSLHTLPLDVAEQPGAGPEHRAEPNTLFRRLDAPEVLRRYLAEVPALVAGPERFEVVTHLDYAVRYWPEAQIGPFDPRLVEAELRDAMAAIAASGRALEMNTRRLQPWMPQWFAQEGGRAVSFGSDAHVPGALAHGFPEAVLMVAAAGFEPGEEPWDLWRR</sequence>
<dbReference type="Pfam" id="PF02811">
    <property type="entry name" value="PHP"/>
    <property type="match status" value="1"/>
</dbReference>
<feature type="domain" description="PHP" evidence="9">
    <location>
        <begin position="23"/>
        <end position="250"/>
    </location>
</feature>
<evidence type="ECO:0000256" key="6">
    <source>
        <dbReference type="ARBA" id="ARBA00023102"/>
    </source>
</evidence>